<evidence type="ECO:0000256" key="1">
    <source>
        <dbReference type="SAM" id="MobiDB-lite"/>
    </source>
</evidence>
<dbReference type="OrthoDB" id="2788229at2759"/>
<accession>A0A165GJM7</accession>
<protein>
    <submittedName>
        <fullName evidence="2">Uncharacterized protein</fullName>
    </submittedName>
</protein>
<gene>
    <name evidence="2" type="ORF">LAESUDRAFT_810084</name>
</gene>
<dbReference type="RefSeq" id="XP_040768184.1">
    <property type="nucleotide sequence ID" value="XM_040914184.1"/>
</dbReference>
<feature type="compositionally biased region" description="Basic and acidic residues" evidence="1">
    <location>
        <begin position="405"/>
        <end position="415"/>
    </location>
</feature>
<dbReference type="InParanoid" id="A0A165GJM7"/>
<dbReference type="GeneID" id="63831212"/>
<dbReference type="AlphaFoldDB" id="A0A165GJM7"/>
<keyword evidence="3" id="KW-1185">Reference proteome</keyword>
<feature type="region of interest" description="Disordered" evidence="1">
    <location>
        <begin position="405"/>
        <end position="437"/>
    </location>
</feature>
<feature type="compositionally biased region" description="Gly residues" evidence="1">
    <location>
        <begin position="424"/>
        <end position="435"/>
    </location>
</feature>
<name>A0A165GJM7_9APHY</name>
<reference evidence="2 3" key="1">
    <citation type="journal article" date="2016" name="Mol. Biol. Evol.">
        <title>Comparative Genomics of Early-Diverging Mushroom-Forming Fungi Provides Insights into the Origins of Lignocellulose Decay Capabilities.</title>
        <authorList>
            <person name="Nagy L.G."/>
            <person name="Riley R."/>
            <person name="Tritt A."/>
            <person name="Adam C."/>
            <person name="Daum C."/>
            <person name="Floudas D."/>
            <person name="Sun H."/>
            <person name="Yadav J.S."/>
            <person name="Pangilinan J."/>
            <person name="Larsson K.H."/>
            <person name="Matsuura K."/>
            <person name="Barry K."/>
            <person name="Labutti K."/>
            <person name="Kuo R."/>
            <person name="Ohm R.A."/>
            <person name="Bhattacharya S.S."/>
            <person name="Shirouzu T."/>
            <person name="Yoshinaga Y."/>
            <person name="Martin F.M."/>
            <person name="Grigoriev I.V."/>
            <person name="Hibbett D.S."/>
        </authorList>
    </citation>
    <scope>NUCLEOTIDE SEQUENCE [LARGE SCALE GENOMIC DNA]</scope>
    <source>
        <strain evidence="2 3">93-53</strain>
    </source>
</reference>
<sequence length="566" mass="63976">MSQSKEELSLVTELSAEYQDDTDMPLPSPSGPAFPQELLDLIIDMACDDKPTLRACALASSQLLPRCQMHLHRVLKLGSLAACEHATDIYRNSFLVRHVREVHVYDRSHRDSDDRDQSWVDANVPAVLAKLKASVVETVHINNIQNIHWAACEDVLFPSATCLVLHRTEFQSPKEFTKHFKHFPCLGHLVVRELSFTQKVGHPSILGPRPPLHTLEIRSGTSQEFILNWLLYQPAGKIRIRTLAYSVERWQIKAPKEALKVLGSTVKDLTIVFPYESPHYLLKDDPLLSYLKSIHSLAFDFVTFYASVYGSPSMPMLLQRITSPHITRLSFRFSLDSQYTGLDDSLVRIARIRLHETNELLGRLAPFAGLAAVRIEVRSNEWTKLLRLRTLDAWIRSDVEQHRVRSERKRPEWRDAMATPQSGSGSGSQGVGVGVGSSTSPKASEYCCSSSSGGAGSSGGVTSILSVEEMYREHQRMRNELEGERLVVQRAECDFSKAVETWKKARTIFDAALPYVGGQEILTVEPMGYDPPEELTMYRRPVLLPVQHVMYYGSKAYHYHDLHMRP</sequence>
<evidence type="ECO:0000313" key="3">
    <source>
        <dbReference type="Proteomes" id="UP000076871"/>
    </source>
</evidence>
<proteinExistence type="predicted"/>
<evidence type="ECO:0000313" key="2">
    <source>
        <dbReference type="EMBL" id="KZT10444.1"/>
    </source>
</evidence>
<dbReference type="EMBL" id="KV427609">
    <property type="protein sequence ID" value="KZT10444.1"/>
    <property type="molecule type" value="Genomic_DNA"/>
</dbReference>
<organism evidence="2 3">
    <name type="scientific">Laetiporus sulphureus 93-53</name>
    <dbReference type="NCBI Taxonomy" id="1314785"/>
    <lineage>
        <taxon>Eukaryota</taxon>
        <taxon>Fungi</taxon>
        <taxon>Dikarya</taxon>
        <taxon>Basidiomycota</taxon>
        <taxon>Agaricomycotina</taxon>
        <taxon>Agaricomycetes</taxon>
        <taxon>Polyporales</taxon>
        <taxon>Laetiporus</taxon>
    </lineage>
</organism>
<dbReference type="Proteomes" id="UP000076871">
    <property type="component" value="Unassembled WGS sequence"/>
</dbReference>